<sequence>MKNHYVIKKVRPDNTTILNNIMARSLAMWGYTPQQIEKAAEVLKITEEFLDKSVCYVAKIDDLIKGFFCIAPSRSEALSEAKFYIEPDSIRLGLGTTLWNKVIHELRTEEVKCFKFLIDPNAQGFYEKLGATRIGEQLSDVTEGYMIPIMKYNITKNK</sequence>
<organism evidence="2 3">
    <name type="scientific">Candidatus Megaera venefica</name>
    <dbReference type="NCBI Taxonomy" id="2055910"/>
    <lineage>
        <taxon>Bacteria</taxon>
        <taxon>Pseudomonadati</taxon>
        <taxon>Pseudomonadota</taxon>
        <taxon>Alphaproteobacteria</taxon>
        <taxon>Rickettsiales</taxon>
        <taxon>Rickettsiaceae</taxon>
        <taxon>Candidatus Megaera</taxon>
    </lineage>
</organism>
<reference evidence="2 3" key="1">
    <citation type="submission" date="2023-03" db="EMBL/GenBank/DDBJ databases">
        <title>Host association and intracellularity evolved multiple times independently in the Rickettsiales.</title>
        <authorList>
            <person name="Castelli M."/>
            <person name="Nardi T."/>
            <person name="Gammuto L."/>
            <person name="Bellinzona G."/>
            <person name="Sabaneyeva E."/>
            <person name="Potekhin A."/>
            <person name="Serra V."/>
            <person name="Petroni G."/>
            <person name="Sassera D."/>
        </authorList>
    </citation>
    <scope>NUCLEOTIDE SEQUENCE [LARGE SCALE GENOMIC DNA]</scope>
    <source>
        <strain evidence="2 3">Sr 2-6</strain>
    </source>
</reference>
<dbReference type="InterPro" id="IPR000182">
    <property type="entry name" value="GNAT_dom"/>
</dbReference>
<protein>
    <submittedName>
        <fullName evidence="2">GNAT family N-acetyltransferase</fullName>
    </submittedName>
</protein>
<dbReference type="EMBL" id="JARJFB010000065">
    <property type="protein sequence ID" value="MEA0970969.1"/>
    <property type="molecule type" value="Genomic_DNA"/>
</dbReference>
<dbReference type="Proteomes" id="UP001291687">
    <property type="component" value="Unassembled WGS sequence"/>
</dbReference>
<dbReference type="Gene3D" id="3.40.630.30">
    <property type="match status" value="1"/>
</dbReference>
<proteinExistence type="predicted"/>
<dbReference type="RefSeq" id="WP_322776866.1">
    <property type="nucleotide sequence ID" value="NZ_JARJFB010000065.1"/>
</dbReference>
<feature type="domain" description="N-acetyltransferase" evidence="1">
    <location>
        <begin position="5"/>
        <end position="155"/>
    </location>
</feature>
<evidence type="ECO:0000259" key="1">
    <source>
        <dbReference type="PROSITE" id="PS51186"/>
    </source>
</evidence>
<dbReference type="SUPFAM" id="SSF55729">
    <property type="entry name" value="Acyl-CoA N-acyltransferases (Nat)"/>
    <property type="match status" value="1"/>
</dbReference>
<evidence type="ECO:0000313" key="2">
    <source>
        <dbReference type="EMBL" id="MEA0970969.1"/>
    </source>
</evidence>
<accession>A0ABU5NCS9</accession>
<dbReference type="PROSITE" id="PS51186">
    <property type="entry name" value="GNAT"/>
    <property type="match status" value="1"/>
</dbReference>
<gene>
    <name evidence="2" type="ORF">Megvenef_00938</name>
</gene>
<keyword evidence="3" id="KW-1185">Reference proteome</keyword>
<evidence type="ECO:0000313" key="3">
    <source>
        <dbReference type="Proteomes" id="UP001291687"/>
    </source>
</evidence>
<dbReference type="InterPro" id="IPR016181">
    <property type="entry name" value="Acyl_CoA_acyltransferase"/>
</dbReference>
<name>A0ABU5NCS9_9RICK</name>
<comment type="caution">
    <text evidence="2">The sequence shown here is derived from an EMBL/GenBank/DDBJ whole genome shotgun (WGS) entry which is preliminary data.</text>
</comment>
<dbReference type="Pfam" id="PF00583">
    <property type="entry name" value="Acetyltransf_1"/>
    <property type="match status" value="1"/>
</dbReference>